<accession>A0A445MM00</accession>
<dbReference type="Proteomes" id="UP000290560">
    <property type="component" value="Unassembled WGS sequence"/>
</dbReference>
<protein>
    <submittedName>
        <fullName evidence="2">Uncharacterized protein</fullName>
    </submittedName>
</protein>
<dbReference type="PANTHER" id="PTHR33790">
    <property type="entry name" value="OS05G0344200 PROTEIN"/>
    <property type="match status" value="1"/>
</dbReference>
<organism evidence="2">
    <name type="scientific">Ensete ventricosum</name>
    <name type="common">Abyssinian banana</name>
    <name type="synonym">Musa ensete</name>
    <dbReference type="NCBI Taxonomy" id="4639"/>
    <lineage>
        <taxon>Eukaryota</taxon>
        <taxon>Viridiplantae</taxon>
        <taxon>Streptophyta</taxon>
        <taxon>Embryophyta</taxon>
        <taxon>Tracheophyta</taxon>
        <taxon>Spermatophyta</taxon>
        <taxon>Magnoliopsida</taxon>
        <taxon>Liliopsida</taxon>
        <taxon>Zingiberales</taxon>
        <taxon>Musaceae</taxon>
        <taxon>Ensete</taxon>
    </lineage>
</organism>
<dbReference type="EMBL" id="KV876589">
    <property type="protein sequence ID" value="RZR75161.1"/>
    <property type="molecule type" value="Genomic_DNA"/>
</dbReference>
<evidence type="ECO:0000256" key="1">
    <source>
        <dbReference type="SAM" id="MobiDB-lite"/>
    </source>
</evidence>
<dbReference type="InterPro" id="IPR040414">
    <property type="entry name" value="CID1/CID2"/>
</dbReference>
<dbReference type="InterPro" id="IPR009818">
    <property type="entry name" value="PAM2_motif"/>
</dbReference>
<dbReference type="PANTHER" id="PTHR33790:SF10">
    <property type="entry name" value="PROTEIN EARLY RESPONSIVE TO DEHYDRATION 15"/>
    <property type="match status" value="1"/>
</dbReference>
<dbReference type="Pfam" id="PF07145">
    <property type="entry name" value="PAM2"/>
    <property type="match status" value="1"/>
</dbReference>
<dbReference type="AlphaFoldDB" id="A0A445MM00"/>
<name>A0A445MM00_ENSVE</name>
<feature type="region of interest" description="Disordered" evidence="1">
    <location>
        <begin position="173"/>
        <end position="194"/>
    </location>
</feature>
<feature type="compositionally biased region" description="Basic residues" evidence="1">
    <location>
        <begin position="185"/>
        <end position="194"/>
    </location>
</feature>
<gene>
    <name evidence="2" type="ORF">BHM03_00050780</name>
</gene>
<reference evidence="2" key="1">
    <citation type="journal article" date="2018" name="Data Brief">
        <title>Genome sequence data from 17 accessions of Ensete ventricosum, a staple food crop for millions in Ethiopia.</title>
        <authorList>
            <person name="Yemataw Z."/>
            <person name="Muzemil S."/>
            <person name="Ambachew D."/>
            <person name="Tripathi L."/>
            <person name="Tesfaye K."/>
            <person name="Chala A."/>
            <person name="Farbos A."/>
            <person name="O'Neill P."/>
            <person name="Moore K."/>
            <person name="Grant M."/>
            <person name="Studholme D.J."/>
        </authorList>
    </citation>
    <scope>NUCLEOTIDE SEQUENCE [LARGE SCALE GENOMIC DNA]</scope>
    <source>
        <tissue evidence="2">Leaf</tissue>
    </source>
</reference>
<sequence>MAVSSGAAMKSTLNPNAPLFIPMALQQVEDFSPEWWELVNTTTWFREHWFRRNQDQETFDVDDEKEDVANLLPDSIDLGIGDELSIPEAELDDAAFLQSVESAEALKKGIIDYGNRSHLIRPKTKTICDGYLFDLCSSGTGFLNDEESAVRNLGLRSPKSAVRPILQSAKYWEKPAQRPSPMGSPRRHMIQQPR</sequence>
<evidence type="ECO:0000313" key="2">
    <source>
        <dbReference type="EMBL" id="RZR75161.1"/>
    </source>
</evidence>
<proteinExistence type="predicted"/>